<dbReference type="Pfam" id="PF00535">
    <property type="entry name" value="Glycos_transf_2"/>
    <property type="match status" value="1"/>
</dbReference>
<dbReference type="EMBL" id="JBHUMP010000008">
    <property type="protein sequence ID" value="MFD2740018.1"/>
    <property type="molecule type" value="Genomic_DNA"/>
</dbReference>
<reference evidence="3" key="1">
    <citation type="journal article" date="2019" name="Int. J. Syst. Evol. Microbiol.">
        <title>The Global Catalogue of Microorganisms (GCM) 10K type strain sequencing project: providing services to taxonomists for standard genome sequencing and annotation.</title>
        <authorList>
            <consortium name="The Broad Institute Genomics Platform"/>
            <consortium name="The Broad Institute Genome Sequencing Center for Infectious Disease"/>
            <person name="Wu L."/>
            <person name="Ma J."/>
        </authorList>
    </citation>
    <scope>NUCLEOTIDE SEQUENCE [LARGE SCALE GENOMIC DNA]</scope>
    <source>
        <strain evidence="3">TISTR 2562</strain>
    </source>
</reference>
<proteinExistence type="predicted"/>
<dbReference type="Gene3D" id="3.90.550.10">
    <property type="entry name" value="Spore Coat Polysaccharide Biosynthesis Protein SpsA, Chain A"/>
    <property type="match status" value="1"/>
</dbReference>
<dbReference type="Proteomes" id="UP001597474">
    <property type="component" value="Unassembled WGS sequence"/>
</dbReference>
<dbReference type="InterPro" id="IPR050834">
    <property type="entry name" value="Glycosyltransf_2"/>
</dbReference>
<sequence length="318" mass="34608">MSEPAVSIVIAAWNAEQTLRRALASAAAQMLPVEIILVDDASSDGTLALAREMAAADDRIVVLEQSRNLGPAAARNRAIAAARAPWVAILDADDFMAPDRLARLLDLALGQDADFVADDLYKVAEAAPDGPRQRMFSDHEIGLQWLDTAAFVNANLSARHGGRRELGFLKPLMRRRFLSDHALTYADIRLGEDYVLYASALARGARFLLTDPAGYCAVVRPHSLSGAHPTSAHAALIAADRDLLALPDLPAEARQALRAHLAEQQKKWAWRRLIDAGRERDYLRAIGCFWAPPPVAVDTAGRLAQELMRRARRGASAS</sequence>
<evidence type="ECO:0000313" key="2">
    <source>
        <dbReference type="EMBL" id="MFD2740018.1"/>
    </source>
</evidence>
<dbReference type="InterPro" id="IPR029044">
    <property type="entry name" value="Nucleotide-diphossugar_trans"/>
</dbReference>
<feature type="domain" description="Glycosyltransferase 2-like" evidence="1">
    <location>
        <begin position="7"/>
        <end position="135"/>
    </location>
</feature>
<name>A0ABW5U3U9_9RHOB</name>
<dbReference type="InterPro" id="IPR001173">
    <property type="entry name" value="Glyco_trans_2-like"/>
</dbReference>
<keyword evidence="3" id="KW-1185">Reference proteome</keyword>
<gene>
    <name evidence="2" type="ORF">ACFSUD_10590</name>
</gene>
<dbReference type="RefSeq" id="WP_386374178.1">
    <property type="nucleotide sequence ID" value="NZ_JBHUMP010000008.1"/>
</dbReference>
<protein>
    <submittedName>
        <fullName evidence="2">Glycosyltransferase family 2 protein</fullName>
    </submittedName>
</protein>
<comment type="caution">
    <text evidence="2">The sequence shown here is derived from an EMBL/GenBank/DDBJ whole genome shotgun (WGS) entry which is preliminary data.</text>
</comment>
<dbReference type="SUPFAM" id="SSF53448">
    <property type="entry name" value="Nucleotide-diphospho-sugar transferases"/>
    <property type="match status" value="1"/>
</dbReference>
<organism evidence="2 3">
    <name type="scientific">Sulfitobacter aestuarii</name>
    <dbReference type="NCBI Taxonomy" id="2161676"/>
    <lineage>
        <taxon>Bacteria</taxon>
        <taxon>Pseudomonadati</taxon>
        <taxon>Pseudomonadota</taxon>
        <taxon>Alphaproteobacteria</taxon>
        <taxon>Rhodobacterales</taxon>
        <taxon>Roseobacteraceae</taxon>
        <taxon>Sulfitobacter</taxon>
    </lineage>
</organism>
<evidence type="ECO:0000313" key="3">
    <source>
        <dbReference type="Proteomes" id="UP001597474"/>
    </source>
</evidence>
<evidence type="ECO:0000259" key="1">
    <source>
        <dbReference type="Pfam" id="PF00535"/>
    </source>
</evidence>
<dbReference type="CDD" id="cd00761">
    <property type="entry name" value="Glyco_tranf_GTA_type"/>
    <property type="match status" value="1"/>
</dbReference>
<accession>A0ABW5U3U9</accession>
<dbReference type="PANTHER" id="PTHR43685:SF2">
    <property type="entry name" value="GLYCOSYLTRANSFERASE 2-LIKE DOMAIN-CONTAINING PROTEIN"/>
    <property type="match status" value="1"/>
</dbReference>
<dbReference type="PANTHER" id="PTHR43685">
    <property type="entry name" value="GLYCOSYLTRANSFERASE"/>
    <property type="match status" value="1"/>
</dbReference>